<gene>
    <name evidence="6" type="ORF">ST47_g445</name>
</gene>
<dbReference type="InterPro" id="IPR021627">
    <property type="entry name" value="Mediator_Med27"/>
</dbReference>
<comment type="caution">
    <text evidence="6">The sequence shown here is derived from an EMBL/GenBank/DDBJ whole genome shotgun (WGS) entry which is preliminary data.</text>
</comment>
<dbReference type="Pfam" id="PF11571">
    <property type="entry name" value="Med27"/>
    <property type="match status" value="1"/>
</dbReference>
<proteinExistence type="inferred from homology"/>
<evidence type="ECO:0000313" key="7">
    <source>
        <dbReference type="Proteomes" id="UP000076837"/>
    </source>
</evidence>
<evidence type="ECO:0000256" key="4">
    <source>
        <dbReference type="ARBA" id="ARBA00023163"/>
    </source>
</evidence>
<keyword evidence="4" id="KW-0804">Transcription</keyword>
<keyword evidence="5" id="KW-0539">Nucleus</keyword>
<sequence length="280" mass="30907">MNAAESAPQPDASWDEAQCTAALAQLERLQAQIDGLRVAIPSIIEPFHRPPNPATFKLYSQGVIGSQNGIKALNDRWRTPEVQGMLAHARKSYEANPDLSACTSVPAYGWVEREHREHELHKGDGKHAATEDQSESLDDERISLVVAEVQNAHPSMKLETHNNNRGITIQFVANSMRLSFKVNIERENDTPRQLNAECLGSSEPFLSITRCIAARPQANNLSYLLQMIVAYKTVKGTLCARCGKLLDGAALIPTARRSKQVTSADDGLEIIWKAFHEGCL</sequence>
<evidence type="ECO:0000256" key="2">
    <source>
        <dbReference type="ARBA" id="ARBA00008048"/>
    </source>
</evidence>
<dbReference type="STRING" id="5454.A0A163M4X0"/>
<evidence type="ECO:0000256" key="1">
    <source>
        <dbReference type="ARBA" id="ARBA00004123"/>
    </source>
</evidence>
<dbReference type="EMBL" id="JYNV01000019">
    <property type="protein sequence ID" value="KZM28404.1"/>
    <property type="molecule type" value="Genomic_DNA"/>
</dbReference>
<reference evidence="6 7" key="1">
    <citation type="journal article" date="2016" name="Sci. Rep.">
        <title>Draft genome sequencing and secretome analysis of fungal phytopathogen Ascochyta rabiei provides insight into the necrotrophic effector repertoire.</title>
        <authorList>
            <person name="Verma S."/>
            <person name="Gazara R.K."/>
            <person name="Nizam S."/>
            <person name="Parween S."/>
            <person name="Chattopadhyay D."/>
            <person name="Verma P.K."/>
        </authorList>
    </citation>
    <scope>NUCLEOTIDE SEQUENCE [LARGE SCALE GENOMIC DNA]</scope>
    <source>
        <strain evidence="6 7">ArDII</strain>
    </source>
</reference>
<keyword evidence="3" id="KW-0805">Transcription regulation</keyword>
<dbReference type="Proteomes" id="UP000076837">
    <property type="component" value="Unassembled WGS sequence"/>
</dbReference>
<dbReference type="GO" id="GO:0016592">
    <property type="term" value="C:mediator complex"/>
    <property type="evidence" value="ECO:0007669"/>
    <property type="project" value="InterPro"/>
</dbReference>
<comment type="similarity">
    <text evidence="2">Belongs to the Mediator complex subunit 27 family.</text>
</comment>
<evidence type="ECO:0000256" key="5">
    <source>
        <dbReference type="ARBA" id="ARBA00023242"/>
    </source>
</evidence>
<comment type="subcellular location">
    <subcellularLocation>
        <location evidence="1">Nucleus</location>
    </subcellularLocation>
</comment>
<name>A0A163M4X0_DIDRA</name>
<organism evidence="6 7">
    <name type="scientific">Didymella rabiei</name>
    <name type="common">Chickpea ascochyta blight fungus</name>
    <name type="synonym">Mycosphaerella rabiei</name>
    <dbReference type="NCBI Taxonomy" id="5454"/>
    <lineage>
        <taxon>Eukaryota</taxon>
        <taxon>Fungi</taxon>
        <taxon>Dikarya</taxon>
        <taxon>Ascomycota</taxon>
        <taxon>Pezizomycotina</taxon>
        <taxon>Dothideomycetes</taxon>
        <taxon>Pleosporomycetidae</taxon>
        <taxon>Pleosporales</taxon>
        <taxon>Pleosporineae</taxon>
        <taxon>Didymellaceae</taxon>
        <taxon>Ascochyta</taxon>
    </lineage>
</organism>
<evidence type="ECO:0000313" key="6">
    <source>
        <dbReference type="EMBL" id="KZM28404.1"/>
    </source>
</evidence>
<protein>
    <submittedName>
        <fullName evidence="6">Uncharacterized protein</fullName>
    </submittedName>
</protein>
<evidence type="ECO:0000256" key="3">
    <source>
        <dbReference type="ARBA" id="ARBA00023015"/>
    </source>
</evidence>
<dbReference type="AlphaFoldDB" id="A0A163M4X0"/>
<keyword evidence="7" id="KW-1185">Reference proteome</keyword>
<dbReference type="OrthoDB" id="5326237at2759"/>
<accession>A0A163M4X0</accession>